<dbReference type="InterPro" id="IPR000073">
    <property type="entry name" value="AB_hydrolase_1"/>
</dbReference>
<dbReference type="InterPro" id="IPR050471">
    <property type="entry name" value="AB_hydrolase"/>
</dbReference>
<feature type="region of interest" description="Disordered" evidence="1">
    <location>
        <begin position="297"/>
        <end position="319"/>
    </location>
</feature>
<dbReference type="Pfam" id="PF00561">
    <property type="entry name" value="Abhydrolase_1"/>
    <property type="match status" value="1"/>
</dbReference>
<name>A0ABU7KLD9_9ACTN</name>
<accession>A0ABU7KLD9</accession>
<evidence type="ECO:0000256" key="1">
    <source>
        <dbReference type="SAM" id="MobiDB-lite"/>
    </source>
</evidence>
<dbReference type="RefSeq" id="WP_330157321.1">
    <property type="nucleotide sequence ID" value="NZ_BAAAJA010000028.1"/>
</dbReference>
<dbReference type="PANTHER" id="PTHR43433:SF5">
    <property type="entry name" value="AB HYDROLASE-1 DOMAIN-CONTAINING PROTEIN"/>
    <property type="match status" value="1"/>
</dbReference>
<keyword evidence="3" id="KW-0378">Hydrolase</keyword>
<protein>
    <submittedName>
        <fullName evidence="3">Alpha/beta fold hydrolase</fullName>
    </submittedName>
</protein>
<evidence type="ECO:0000313" key="4">
    <source>
        <dbReference type="Proteomes" id="UP001348641"/>
    </source>
</evidence>
<dbReference type="Proteomes" id="UP001348641">
    <property type="component" value="Unassembled WGS sequence"/>
</dbReference>
<evidence type="ECO:0000313" key="3">
    <source>
        <dbReference type="EMBL" id="MEE2050076.1"/>
    </source>
</evidence>
<reference evidence="3 4" key="1">
    <citation type="submission" date="2023-07" db="EMBL/GenBank/DDBJ databases">
        <authorList>
            <person name="Girao M."/>
            <person name="Carvalho M.F."/>
        </authorList>
    </citation>
    <scope>NUCLEOTIDE SEQUENCE [LARGE SCALE GENOMIC DNA]</scope>
    <source>
        <strain evidence="3 4">66/93</strain>
    </source>
</reference>
<dbReference type="InterPro" id="IPR029058">
    <property type="entry name" value="AB_hydrolase_fold"/>
</dbReference>
<comment type="caution">
    <text evidence="3">The sequence shown here is derived from an EMBL/GenBank/DDBJ whole genome shotgun (WGS) entry which is preliminary data.</text>
</comment>
<feature type="domain" description="AB hydrolase-1" evidence="2">
    <location>
        <begin position="32"/>
        <end position="280"/>
    </location>
</feature>
<gene>
    <name evidence="3" type="ORF">Q8A49_06145</name>
</gene>
<dbReference type="SUPFAM" id="SSF53474">
    <property type="entry name" value="alpha/beta-Hydrolases"/>
    <property type="match status" value="1"/>
</dbReference>
<proteinExistence type="predicted"/>
<dbReference type="PRINTS" id="PR00111">
    <property type="entry name" value="ABHYDROLASE"/>
</dbReference>
<dbReference type="GO" id="GO:0016787">
    <property type="term" value="F:hydrolase activity"/>
    <property type="evidence" value="ECO:0007669"/>
    <property type="project" value="UniProtKB-KW"/>
</dbReference>
<dbReference type="Gene3D" id="3.40.50.1820">
    <property type="entry name" value="alpha/beta hydrolase"/>
    <property type="match status" value="1"/>
</dbReference>
<evidence type="ECO:0000259" key="2">
    <source>
        <dbReference type="Pfam" id="PF00561"/>
    </source>
</evidence>
<sequence>MDRRPWTPTRWARNGDVRLACDTWAGADGNEPLLLVMGMGVSRRWWPDGLCRILADHGFSVARYDHRDAGESTHLPPTRTRLPATALLGRRGEAYTAEDMADDAVAVLDELGWETAHLLGVSLGGAVAQRVAIRHPDRVRTLTSMSAVPADAAGLGVLRYIRVPAVARLSRMRYPDTEEGTVRAGLAIARFCASPAQPFDEEEERAKAERLADSGTRDTRAQSRQIGAQWHGPAISTITVPTLVLHGRDDPLIRPNAAAAIASRVPGARLVALPGVGHDIPAPVWRTVAAEVRALADGSPERANRGGSHHGPQPGRGSE</sequence>
<organism evidence="3 4">
    <name type="scientific">Nocardiopsis tropica</name>
    <dbReference type="NCBI Taxonomy" id="109330"/>
    <lineage>
        <taxon>Bacteria</taxon>
        <taxon>Bacillati</taxon>
        <taxon>Actinomycetota</taxon>
        <taxon>Actinomycetes</taxon>
        <taxon>Streptosporangiales</taxon>
        <taxon>Nocardiopsidaceae</taxon>
        <taxon>Nocardiopsis</taxon>
    </lineage>
</organism>
<dbReference type="PANTHER" id="PTHR43433">
    <property type="entry name" value="HYDROLASE, ALPHA/BETA FOLD FAMILY PROTEIN"/>
    <property type="match status" value="1"/>
</dbReference>
<dbReference type="EMBL" id="JAUUCC010000011">
    <property type="protein sequence ID" value="MEE2050076.1"/>
    <property type="molecule type" value="Genomic_DNA"/>
</dbReference>